<dbReference type="RefSeq" id="WP_183261079.1">
    <property type="nucleotide sequence ID" value="NZ_BAAAVZ010000008.1"/>
</dbReference>
<proteinExistence type="predicted"/>
<organism evidence="2 3">
    <name type="scientific">Aminobacter niigataensis</name>
    <dbReference type="NCBI Taxonomy" id="83265"/>
    <lineage>
        <taxon>Bacteria</taxon>
        <taxon>Pseudomonadati</taxon>
        <taxon>Pseudomonadota</taxon>
        <taxon>Alphaproteobacteria</taxon>
        <taxon>Hyphomicrobiales</taxon>
        <taxon>Phyllobacteriaceae</taxon>
        <taxon>Aminobacter</taxon>
    </lineage>
</organism>
<dbReference type="Pfam" id="PF12728">
    <property type="entry name" value="HTH_17"/>
    <property type="match status" value="1"/>
</dbReference>
<accession>A0ABR6KXX3</accession>
<reference evidence="2 3" key="1">
    <citation type="submission" date="2020-08" db="EMBL/GenBank/DDBJ databases">
        <title>Genomic Encyclopedia of Type Strains, Phase IV (KMG-IV): sequencing the most valuable type-strain genomes for metagenomic binning, comparative biology and taxonomic classification.</title>
        <authorList>
            <person name="Goeker M."/>
        </authorList>
    </citation>
    <scope>NUCLEOTIDE SEQUENCE [LARGE SCALE GENOMIC DNA]</scope>
    <source>
        <strain evidence="2 3">DSM 7050</strain>
    </source>
</reference>
<comment type="caution">
    <text evidence="2">The sequence shown here is derived from an EMBL/GenBank/DDBJ whole genome shotgun (WGS) entry which is preliminary data.</text>
</comment>
<dbReference type="EMBL" id="JACHOT010000001">
    <property type="protein sequence ID" value="MBB4649266.1"/>
    <property type="molecule type" value="Genomic_DNA"/>
</dbReference>
<protein>
    <recommendedName>
        <fullName evidence="1">Helix-turn-helix domain-containing protein</fullName>
    </recommendedName>
</protein>
<evidence type="ECO:0000259" key="1">
    <source>
        <dbReference type="Pfam" id="PF12728"/>
    </source>
</evidence>
<gene>
    <name evidence="2" type="ORF">GGQ99_000988</name>
</gene>
<name>A0ABR6KXX3_9HYPH</name>
<keyword evidence="3" id="KW-1185">Reference proteome</keyword>
<feature type="domain" description="Helix-turn-helix" evidence="1">
    <location>
        <begin position="9"/>
        <end position="57"/>
    </location>
</feature>
<evidence type="ECO:0000313" key="3">
    <source>
        <dbReference type="Proteomes" id="UP000539538"/>
    </source>
</evidence>
<dbReference type="InterPro" id="IPR041657">
    <property type="entry name" value="HTH_17"/>
</dbReference>
<sequence>MLSNETAGIEEVAAALGRTVGWVMRNWLRQHQLYGFPRRIPGTWTFPRRAVESWLRSGGQMPMPMPANQNEGALPDMVAAANASLRNRYGAKP</sequence>
<evidence type="ECO:0000313" key="2">
    <source>
        <dbReference type="EMBL" id="MBB4649266.1"/>
    </source>
</evidence>
<dbReference type="Proteomes" id="UP000539538">
    <property type="component" value="Unassembled WGS sequence"/>
</dbReference>